<evidence type="ECO:0000313" key="2">
    <source>
        <dbReference type="EMBL" id="GMI40330.1"/>
    </source>
</evidence>
<comment type="caution">
    <text evidence="2">The sequence shown here is derived from an EMBL/GenBank/DDBJ whole genome shotgun (WGS) entry which is preliminary data.</text>
</comment>
<proteinExistence type="predicted"/>
<dbReference type="Proteomes" id="UP001165065">
    <property type="component" value="Unassembled WGS sequence"/>
</dbReference>
<feature type="compositionally biased region" description="Low complexity" evidence="1">
    <location>
        <begin position="104"/>
        <end position="116"/>
    </location>
</feature>
<evidence type="ECO:0008006" key="4">
    <source>
        <dbReference type="Google" id="ProtNLM"/>
    </source>
</evidence>
<sequence length="347" mass="37934">MMTDVPPGGGVISQKNIKITLPPSVVAKMPSLHNTNLTETGAIINLEIPLSQLRGQAQHIISPRSGDGSEDVGGLMPPKPPDLGPSSSGVHYSPRLIEPEIEQETPTGSQQSSGGEQDSDELDSGGDTSGAAPSNAIPNPTLRVDMSHTLPTNTTVRRLLTECISPEVVDDLIRGAKIIKHNAAGGTVKRRIYLNFDDGTLRVQHTYPLIQSFISDQRKGVYFLFKCYTASPWDQSTKGKERMFWNKAYAKPDMNTKTISLVLRGGGEALVATFASQEEYDKWILALNTLQRCTNTYFSFFAERLLNESSKMSVGRLGRSRGVWAALANMRRRGIKKSKDNAKSSTK</sequence>
<evidence type="ECO:0000313" key="3">
    <source>
        <dbReference type="Proteomes" id="UP001165065"/>
    </source>
</evidence>
<name>A0A9W7G9D6_9STRA</name>
<dbReference type="EMBL" id="BRYA01000124">
    <property type="protein sequence ID" value="GMI40330.1"/>
    <property type="molecule type" value="Genomic_DNA"/>
</dbReference>
<dbReference type="AlphaFoldDB" id="A0A9W7G9D6"/>
<dbReference type="OrthoDB" id="198353at2759"/>
<keyword evidence="3" id="KW-1185">Reference proteome</keyword>
<reference evidence="3" key="1">
    <citation type="journal article" date="2023" name="Commun. Biol.">
        <title>Genome analysis of Parmales, the sister group of diatoms, reveals the evolutionary specialization of diatoms from phago-mixotrophs to photoautotrophs.</title>
        <authorList>
            <person name="Ban H."/>
            <person name="Sato S."/>
            <person name="Yoshikawa S."/>
            <person name="Yamada K."/>
            <person name="Nakamura Y."/>
            <person name="Ichinomiya M."/>
            <person name="Sato N."/>
            <person name="Blanc-Mathieu R."/>
            <person name="Endo H."/>
            <person name="Kuwata A."/>
            <person name="Ogata H."/>
        </authorList>
    </citation>
    <scope>NUCLEOTIDE SEQUENCE [LARGE SCALE GENOMIC DNA]</scope>
</reference>
<protein>
    <recommendedName>
        <fullName evidence="4">PH domain-containing protein</fullName>
    </recommendedName>
</protein>
<feature type="region of interest" description="Disordered" evidence="1">
    <location>
        <begin position="61"/>
        <end position="147"/>
    </location>
</feature>
<organism evidence="2 3">
    <name type="scientific">Triparma columacea</name>
    <dbReference type="NCBI Taxonomy" id="722753"/>
    <lineage>
        <taxon>Eukaryota</taxon>
        <taxon>Sar</taxon>
        <taxon>Stramenopiles</taxon>
        <taxon>Ochrophyta</taxon>
        <taxon>Bolidophyceae</taxon>
        <taxon>Parmales</taxon>
        <taxon>Triparmaceae</taxon>
        <taxon>Triparma</taxon>
    </lineage>
</organism>
<accession>A0A9W7G9D6</accession>
<gene>
    <name evidence="2" type="ORF">TrCOL_g91</name>
</gene>
<evidence type="ECO:0000256" key="1">
    <source>
        <dbReference type="SAM" id="MobiDB-lite"/>
    </source>
</evidence>